<reference evidence="1" key="1">
    <citation type="submission" date="2014-05" db="EMBL/GenBank/DDBJ databases">
        <authorList>
            <person name="Chronopoulou M."/>
        </authorList>
    </citation>
    <scope>NUCLEOTIDE SEQUENCE</scope>
    <source>
        <tissue evidence="1">Whole organism</tissue>
    </source>
</reference>
<sequence>PIINKIVSLPRQDATLFNFMFKGYLLFRTHSVNLIPSNGRVAQCADAP</sequence>
<dbReference type="AlphaFoldDB" id="A0A0K2VJI8"/>
<accession>A0A0K2VJI8</accession>
<proteinExistence type="predicted"/>
<name>A0A0K2VJI8_LEPSM</name>
<organism evidence="1">
    <name type="scientific">Lepeophtheirus salmonis</name>
    <name type="common">Salmon louse</name>
    <name type="synonym">Caligus salmonis</name>
    <dbReference type="NCBI Taxonomy" id="72036"/>
    <lineage>
        <taxon>Eukaryota</taxon>
        <taxon>Metazoa</taxon>
        <taxon>Ecdysozoa</taxon>
        <taxon>Arthropoda</taxon>
        <taxon>Crustacea</taxon>
        <taxon>Multicrustacea</taxon>
        <taxon>Hexanauplia</taxon>
        <taxon>Copepoda</taxon>
        <taxon>Siphonostomatoida</taxon>
        <taxon>Caligidae</taxon>
        <taxon>Lepeophtheirus</taxon>
    </lineage>
</organism>
<evidence type="ECO:0000313" key="1">
    <source>
        <dbReference type="EMBL" id="CDW50629.1"/>
    </source>
</evidence>
<dbReference type="EMBL" id="HACA01033268">
    <property type="protein sequence ID" value="CDW50629.1"/>
    <property type="molecule type" value="Transcribed_RNA"/>
</dbReference>
<feature type="non-terminal residue" evidence="1">
    <location>
        <position position="1"/>
    </location>
</feature>
<protein>
    <submittedName>
        <fullName evidence="1">Uncharacterized protein</fullName>
    </submittedName>
</protein>